<comment type="similarity">
    <text evidence="2">Belongs to the IncFII RepA family.</text>
</comment>
<protein>
    <submittedName>
        <fullName evidence="5">Replication protein RepA</fullName>
    </submittedName>
</protein>
<sequence>MSRKNYIHNRNPFFTPPDNKIKKSTFVCYAMKKASEIDVARSNLNCTLVPIDPKTGTVLPRFRRLNAHRASAMRAIVLAMLYHFDIHSNLVNASIEELADECGLSTFSNSGNKSITRVSRLINEFLEPMGFVKCKKKIRNASNHYISKQIFLTPMFFMLLNISQSTINSYLRKSKKLSSTMRKKKLFISFSDIKIISELDEKSAKNKLLNVLINYYTAHELTKIGPQGLRKKIDIEYNNLCKLYKKK</sequence>
<dbReference type="GO" id="GO:0006260">
    <property type="term" value="P:DNA replication"/>
    <property type="evidence" value="ECO:0007669"/>
    <property type="project" value="UniProtKB-KW"/>
</dbReference>
<comment type="function">
    <text evidence="1">This protein is essential for plasmid replication; it is involved in copy control functions.</text>
</comment>
<dbReference type="InterPro" id="IPR003446">
    <property type="entry name" value="Plasmid_replication_init_RepA"/>
</dbReference>
<keyword evidence="4" id="KW-0235">DNA replication</keyword>
<evidence type="ECO:0000313" key="6">
    <source>
        <dbReference type="Proteomes" id="UP000516346"/>
    </source>
</evidence>
<evidence type="ECO:0000256" key="4">
    <source>
        <dbReference type="ARBA" id="ARBA00022705"/>
    </source>
</evidence>
<evidence type="ECO:0000256" key="2">
    <source>
        <dbReference type="ARBA" id="ARBA00008256"/>
    </source>
</evidence>
<evidence type="ECO:0000313" key="5">
    <source>
        <dbReference type="EMBL" id="QNS02118.1"/>
    </source>
</evidence>
<reference evidence="5 6" key="1">
    <citation type="submission" date="2020-09" db="EMBL/GenBank/DDBJ databases">
        <title>Genome sequence of the banana aphid, Pentalonia nigronervosa Coquerel (Hemiptera: Aphididae) and its symbionts.</title>
        <authorList>
            <person name="Mathers T.C."/>
            <person name="Mugford S.T."/>
            <person name="Hogenhout S.A."/>
            <person name="Tripathi L."/>
        </authorList>
    </citation>
    <scope>NUCLEOTIDE SEQUENCE [LARGE SCALE GENOMIC DNA]</scope>
    <source>
        <strain evidence="5">Ba4</strain>
        <plasmid evidence="5 6">pLeu</plasmid>
    </source>
</reference>
<dbReference type="GO" id="GO:0006276">
    <property type="term" value="P:plasmid maintenance"/>
    <property type="evidence" value="ECO:0007669"/>
    <property type="project" value="UniProtKB-KW"/>
</dbReference>
<dbReference type="EMBL" id="CP061276">
    <property type="protein sequence ID" value="QNS02118.1"/>
    <property type="molecule type" value="Genomic_DNA"/>
</dbReference>
<organism evidence="5 6">
    <name type="scientific">Buchnera aphidicola</name>
    <name type="common">Pentalonia nigronervosa</name>
    <dbReference type="NCBI Taxonomy" id="1309793"/>
    <lineage>
        <taxon>Bacteria</taxon>
        <taxon>Pseudomonadati</taxon>
        <taxon>Pseudomonadota</taxon>
        <taxon>Gammaproteobacteria</taxon>
        <taxon>Enterobacterales</taxon>
        <taxon>Erwiniaceae</taxon>
        <taxon>Buchnera</taxon>
    </lineage>
</organism>
<dbReference type="Pfam" id="PF02387">
    <property type="entry name" value="IncFII_repA"/>
    <property type="match status" value="1"/>
</dbReference>
<evidence type="ECO:0000256" key="1">
    <source>
        <dbReference type="ARBA" id="ARBA00002740"/>
    </source>
</evidence>
<gene>
    <name evidence="5" type="ORF">ICW73_02770</name>
</gene>
<dbReference type="AlphaFoldDB" id="A0A7H1B063"/>
<keyword evidence="5" id="KW-0614">Plasmid</keyword>
<accession>A0A7H1B063</accession>
<geneLocation type="plasmid" evidence="5 6">
    <name>pLeu</name>
</geneLocation>
<dbReference type="NCBIfam" id="NF040977">
    <property type="entry name" value="RepA_IncFII_LM"/>
    <property type="match status" value="1"/>
</dbReference>
<evidence type="ECO:0000256" key="3">
    <source>
        <dbReference type="ARBA" id="ARBA00022689"/>
    </source>
</evidence>
<proteinExistence type="inferred from homology"/>
<keyword evidence="3" id="KW-0615">Plasmid copy control</keyword>
<dbReference type="Proteomes" id="UP000516346">
    <property type="component" value="Plasmid pLeu"/>
</dbReference>
<name>A0A7H1B063_9GAMM</name>